<evidence type="ECO:0008006" key="5">
    <source>
        <dbReference type="Google" id="ProtNLM"/>
    </source>
</evidence>
<feature type="binding site" evidence="1">
    <location>
        <position position="121"/>
    </location>
    <ligand>
        <name>Zn(2+)</name>
        <dbReference type="ChEBI" id="CHEBI:29105"/>
    </ligand>
</feature>
<dbReference type="GeneID" id="66066721"/>
<reference evidence="3" key="1">
    <citation type="submission" date="2020-03" db="EMBL/GenBank/DDBJ databases">
        <title>A mixture of massive structural variations and highly conserved coding sequences in Ustilaginoidea virens genome.</title>
        <authorList>
            <person name="Zhang K."/>
            <person name="Zhao Z."/>
            <person name="Zhang Z."/>
            <person name="Li Y."/>
            <person name="Hsiang T."/>
            <person name="Sun W."/>
        </authorList>
    </citation>
    <scope>NUCLEOTIDE SEQUENCE</scope>
    <source>
        <strain evidence="3">UV-8b</strain>
    </source>
</reference>
<feature type="region of interest" description="Disordered" evidence="2">
    <location>
        <begin position="181"/>
        <end position="201"/>
    </location>
</feature>
<accession>A0A8E5HUD1</accession>
<dbReference type="SUPFAM" id="SSF101152">
    <property type="entry name" value="Mob1/phocein"/>
    <property type="match status" value="1"/>
</dbReference>
<dbReference type="InterPro" id="IPR036703">
    <property type="entry name" value="MOB_kinase_act_sf"/>
</dbReference>
<sequence length="314" mass="34767">MPAMANPLSGLDARRRPAADQQFMFPDPLPRPDAGAASVSADMLPPPLGVPRPLPLWLHPSHARHIVKGNLMALSARPETVEPGEWIAHQVVEHYRNLWNFVRVVHDKEDDGTAICNASTCPKMSAGENRSYTWLNRNREPVDLPAHEYMALMQRWISGKIDDDAVFPTDPAGVSFAPHPELARSPAAEGGSGSGSGSVGVGREEWLGGRSGFPRQFVGTAQLVFRQIFRVHAHLYWDHFVAPFYHLGLEKQLNSCFSHFVLTASTLDLLQPEELEPMRCLIDVWAADGTFPRGSKAYTAANVERGRYMMGLAR</sequence>
<evidence type="ECO:0000256" key="1">
    <source>
        <dbReference type="PIRSR" id="PIRSR605301-1"/>
    </source>
</evidence>
<keyword evidence="4" id="KW-1185">Reference proteome</keyword>
<proteinExistence type="predicted"/>
<dbReference type="Gene3D" id="1.20.140.30">
    <property type="entry name" value="MOB kinase activator"/>
    <property type="match status" value="1"/>
</dbReference>
<evidence type="ECO:0000313" key="4">
    <source>
        <dbReference type="Proteomes" id="UP000027002"/>
    </source>
</evidence>
<evidence type="ECO:0000313" key="3">
    <source>
        <dbReference type="EMBL" id="QUC21701.1"/>
    </source>
</evidence>
<dbReference type="Pfam" id="PF03637">
    <property type="entry name" value="Mob1_phocein"/>
    <property type="match status" value="2"/>
</dbReference>
<dbReference type="PANTHER" id="PTHR22599">
    <property type="entry name" value="MPS ONE BINDER KINASE ACTIVATOR-LIKE MOB"/>
    <property type="match status" value="1"/>
</dbReference>
<evidence type="ECO:0000256" key="2">
    <source>
        <dbReference type="SAM" id="MobiDB-lite"/>
    </source>
</evidence>
<dbReference type="AlphaFoldDB" id="A0A8E5HUD1"/>
<feature type="binding site" evidence="1">
    <location>
        <position position="239"/>
    </location>
    <ligand>
        <name>Zn(2+)</name>
        <dbReference type="ChEBI" id="CHEBI:29105"/>
    </ligand>
</feature>
<feature type="binding site" evidence="1">
    <location>
        <position position="116"/>
    </location>
    <ligand>
        <name>Zn(2+)</name>
        <dbReference type="ChEBI" id="CHEBI:29105"/>
    </ligand>
</feature>
<dbReference type="KEGG" id="uvi:66066721"/>
<dbReference type="OrthoDB" id="10261121at2759"/>
<dbReference type="SMART" id="SM01388">
    <property type="entry name" value="Mob1_phocein"/>
    <property type="match status" value="1"/>
</dbReference>
<name>A0A8E5HUD1_USTVR</name>
<organism evidence="3 4">
    <name type="scientific">Ustilaginoidea virens</name>
    <name type="common">Rice false smut fungus</name>
    <name type="synonym">Villosiclava virens</name>
    <dbReference type="NCBI Taxonomy" id="1159556"/>
    <lineage>
        <taxon>Eukaryota</taxon>
        <taxon>Fungi</taxon>
        <taxon>Dikarya</taxon>
        <taxon>Ascomycota</taxon>
        <taxon>Pezizomycotina</taxon>
        <taxon>Sordariomycetes</taxon>
        <taxon>Hypocreomycetidae</taxon>
        <taxon>Hypocreales</taxon>
        <taxon>Clavicipitaceae</taxon>
        <taxon>Ustilaginoidea</taxon>
    </lineage>
</organism>
<dbReference type="RefSeq" id="XP_042999374.1">
    <property type="nucleotide sequence ID" value="XM_043143441.1"/>
</dbReference>
<dbReference type="Proteomes" id="UP000027002">
    <property type="component" value="Chromosome 4"/>
</dbReference>
<gene>
    <name evidence="3" type="ORF">UV8b_05944</name>
</gene>
<dbReference type="EMBL" id="CP072756">
    <property type="protein sequence ID" value="QUC21701.1"/>
    <property type="molecule type" value="Genomic_DNA"/>
</dbReference>
<dbReference type="InterPro" id="IPR005301">
    <property type="entry name" value="MOB_kinase_act_fam"/>
</dbReference>
<keyword evidence="1" id="KW-0479">Metal-binding</keyword>
<protein>
    <recommendedName>
        <fullName evidence="5">Mob1/phocein</fullName>
    </recommendedName>
</protein>
<feature type="binding site" evidence="1">
    <location>
        <position position="234"/>
    </location>
    <ligand>
        <name>Zn(2+)</name>
        <dbReference type="ChEBI" id="CHEBI:29105"/>
    </ligand>
</feature>
<keyword evidence="1" id="KW-0862">Zinc</keyword>
<feature type="compositionally biased region" description="Gly residues" evidence="2">
    <location>
        <begin position="190"/>
        <end position="200"/>
    </location>
</feature>